<keyword evidence="4" id="KW-1185">Reference proteome</keyword>
<reference evidence="4" key="1">
    <citation type="submission" date="2016-10" db="EMBL/GenBank/DDBJ databases">
        <authorList>
            <person name="Varghese N."/>
            <person name="Submissions S."/>
        </authorList>
    </citation>
    <scope>NUCLEOTIDE SEQUENCE [LARGE SCALE GENOMIC DNA]</scope>
    <source>
        <strain evidence="4">DSM 11526</strain>
    </source>
</reference>
<name>A0A1H4C2D9_9GAMM</name>
<evidence type="ECO:0000313" key="3">
    <source>
        <dbReference type="EMBL" id="SEA54548.1"/>
    </source>
</evidence>
<evidence type="ECO:0000313" key="4">
    <source>
        <dbReference type="Proteomes" id="UP000242469"/>
    </source>
</evidence>
<dbReference type="RefSeq" id="WP_175527608.1">
    <property type="nucleotide sequence ID" value="NZ_FNRJ01000004.1"/>
</dbReference>
<keyword evidence="1" id="KW-0732">Signal</keyword>
<accession>A0A1H4C2D9</accession>
<dbReference type="SUPFAM" id="SSF51004">
    <property type="entry name" value="C-terminal (heme d1) domain of cytochrome cd1-nitrite reductase"/>
    <property type="match status" value="1"/>
</dbReference>
<sequence length="1125" mass="119094">MKEQSCFILLTGVWMYFLKRCLTRCACLLFLFAANTTTAAPFAYLNAGESVAVVDLNTMSEVKRLDVGRTLGHLDARPGGKYVYGVIAGAVGSSLVDREITVIDTTSHTVAAHIAIPPEEGFSANDYLTVVTSSPDGQRIYAVDSAGHLYFIDAQSRQVLASVHVGGGVKAIDVLPDNSVVMVALSMRGTYRFYDTENFTYKGVGGFGFFSPSGQRSIRANPNPRNAFGGPYRHLYHSCGFDRRTDTDECVVSSVGVKDGEYGYVGAERMYTLLPGGNTSRGQITFSYDGQLAFVNGVTGDFFPDGYRKSANIRVVQANGPRYIGSIKFDTNDSIPLNIEAHPLKNQLYVYTGRADLYKVSYVWGAEGFPSTQEKIHISGGGIAEGHFIGGPLPLNARTAPGSVTSPNLPINAVSEYLFQFHNGNNELPVGLECKLDKGAEFSLDTSSQTVEPGGWGDVTLSFSTAEVGNYTDTLTCTDSTGSIFSYSVSGNYVVPTTATPDSGSSIILPTQIIADGATSRTINFQNSNSIEAVLACSVTSGAGPFSLSSGNIVIPGKGSADLTVFLNPETSGIFTGTLSCGENLGGSFTYNLSGESFGPLEAKLVDAWPIRGIVDMGYLFPENPDSHLKRRIQFSNTNASPTGLSCEVRSTASDFYLSEIPGSIAPNGTFDLTVTYHTDRHSPPVDASLECEDSTGHAFIYKFRAGAVMPVASVPATGAEVVFPRQQVGTPATSAPFIINSTGNRVDLDVYCAPHLLSEPFSDAAGPQPHEKFVAGEDASLSFDVFFDSTSAGEFSSEMICWVMENNIGDGLVEELAFTLKGSAFYTLTSSPPSGSTIELPQFTVDPTPAEEKTTDLLVKASNSTISFQNHASADETLSCSINDGSAFAIDQSPLTIPANSNATLTITVSAKEPGDYTDILTCSGSSGDLFTFTLKAKGVEAPPRRTEMQLPLSEGPHSGKILNLSVTDSEWNLDAAQSLTAASVGTALPQGVILPHGAVSLRLTDGTAGNSSTIVLTYPFDLPAGARYYKYGPTADNPADHWYAYPGAVISGNTITLTLTDGGAGDSDLSVNGIIDDPGGPAWISAAPGNVTAIPTLPQWAMMLLAGIMGMLALSKVQRVRST</sequence>
<dbReference type="InterPro" id="IPR013783">
    <property type="entry name" value="Ig-like_fold"/>
</dbReference>
<evidence type="ECO:0000259" key="2">
    <source>
        <dbReference type="Pfam" id="PF18203"/>
    </source>
</evidence>
<evidence type="ECO:0000256" key="1">
    <source>
        <dbReference type="SAM" id="SignalP"/>
    </source>
</evidence>
<dbReference type="PANTHER" id="PTHR47197:SF3">
    <property type="entry name" value="DIHYDRO-HEME D1 DEHYDROGENASE"/>
    <property type="match status" value="1"/>
</dbReference>
<organism evidence="3 4">
    <name type="scientific">Marinobacterium iners DSM 11526</name>
    <dbReference type="NCBI Taxonomy" id="1122198"/>
    <lineage>
        <taxon>Bacteria</taxon>
        <taxon>Pseudomonadati</taxon>
        <taxon>Pseudomonadota</taxon>
        <taxon>Gammaproteobacteria</taxon>
        <taxon>Oceanospirillales</taxon>
        <taxon>Oceanospirillaceae</taxon>
        <taxon>Marinobacterium</taxon>
    </lineage>
</organism>
<protein>
    <submittedName>
        <fullName evidence="3">IPTL-CTERM protein sorting domain-containing protein</fullName>
    </submittedName>
</protein>
<dbReference type="InterPro" id="IPR053784">
    <property type="entry name" value="Choice_anch_U_dom"/>
</dbReference>
<proteinExistence type="predicted"/>
<feature type="domain" description="IPTL-CTERM protein sorting" evidence="2">
    <location>
        <begin position="1094"/>
        <end position="1121"/>
    </location>
</feature>
<dbReference type="STRING" id="1122198.SAMN02745729_104157"/>
<dbReference type="Gene3D" id="2.60.40.10">
    <property type="entry name" value="Immunoglobulins"/>
    <property type="match status" value="3"/>
</dbReference>
<dbReference type="Proteomes" id="UP000242469">
    <property type="component" value="Unassembled WGS sequence"/>
</dbReference>
<feature type="chain" id="PRO_5017357386" evidence="1">
    <location>
        <begin position="40"/>
        <end position="1125"/>
    </location>
</feature>
<dbReference type="InterPro" id="IPR051200">
    <property type="entry name" value="Host-pathogen_enzymatic-act"/>
</dbReference>
<dbReference type="PANTHER" id="PTHR47197">
    <property type="entry name" value="PROTEIN NIRF"/>
    <property type="match status" value="1"/>
</dbReference>
<dbReference type="InterPro" id="IPR015943">
    <property type="entry name" value="WD40/YVTN_repeat-like_dom_sf"/>
</dbReference>
<dbReference type="NCBIfam" id="TIGR04174">
    <property type="entry name" value="IPTL_CTERM"/>
    <property type="match status" value="1"/>
</dbReference>
<dbReference type="InterPro" id="IPR026442">
    <property type="entry name" value="IPTL_CTERM"/>
</dbReference>
<dbReference type="EMBL" id="FNRJ01000004">
    <property type="protein sequence ID" value="SEA54548.1"/>
    <property type="molecule type" value="Genomic_DNA"/>
</dbReference>
<dbReference type="Pfam" id="PF18203">
    <property type="entry name" value="IPTL-CTERM"/>
    <property type="match status" value="1"/>
</dbReference>
<dbReference type="Gene3D" id="2.130.10.10">
    <property type="entry name" value="YVTN repeat-like/Quinoprotein amine dehydrogenase"/>
    <property type="match status" value="1"/>
</dbReference>
<dbReference type="AlphaFoldDB" id="A0A1H4C2D9"/>
<feature type="signal peptide" evidence="1">
    <location>
        <begin position="1"/>
        <end position="39"/>
    </location>
</feature>
<dbReference type="NCBIfam" id="NF041766">
    <property type="entry name" value="choice_anch_U"/>
    <property type="match status" value="1"/>
</dbReference>
<gene>
    <name evidence="3" type="ORF">SAMN02745729_104157</name>
</gene>
<dbReference type="InterPro" id="IPR011048">
    <property type="entry name" value="Haem_d1_sf"/>
</dbReference>